<dbReference type="InterPro" id="IPR025557">
    <property type="entry name" value="DUF4282"/>
</dbReference>
<keyword evidence="1" id="KW-0812">Transmembrane</keyword>
<reference evidence="2 3" key="1">
    <citation type="submission" date="2015-11" db="EMBL/GenBank/DDBJ databases">
        <title>Bacillus caseinolyticus sp nov.</title>
        <authorList>
            <person name="Dastager S.G."/>
            <person name="Mawlankar R."/>
        </authorList>
    </citation>
    <scope>NUCLEOTIDE SEQUENCE [LARGE SCALE GENOMIC DNA]</scope>
    <source>
        <strain evidence="2 3">SGD-V-76</strain>
    </source>
</reference>
<keyword evidence="1" id="KW-0472">Membrane</keyword>
<keyword evidence="3" id="KW-1185">Reference proteome</keyword>
<proteinExistence type="predicted"/>
<accession>A0A0V8JLC1</accession>
<evidence type="ECO:0008006" key="4">
    <source>
        <dbReference type="Google" id="ProtNLM"/>
    </source>
</evidence>
<evidence type="ECO:0000256" key="1">
    <source>
        <dbReference type="SAM" id="Phobius"/>
    </source>
</evidence>
<dbReference type="AlphaFoldDB" id="A0A0V8JLC1"/>
<comment type="caution">
    <text evidence="2">The sequence shown here is derived from an EMBL/GenBank/DDBJ whole genome shotgun (WGS) entry which is preliminary data.</text>
</comment>
<protein>
    <recommendedName>
        <fullName evidence="4">DUF4282 domain-containing protein</fullName>
    </recommendedName>
</protein>
<feature type="transmembrane region" description="Helical" evidence="1">
    <location>
        <begin position="12"/>
        <end position="37"/>
    </location>
</feature>
<dbReference type="EMBL" id="LNQP01000034">
    <property type="protein sequence ID" value="KSU87843.1"/>
    <property type="molecule type" value="Genomic_DNA"/>
</dbReference>
<organism evidence="2 3">
    <name type="scientific">Priestia veravalensis</name>
    <dbReference type="NCBI Taxonomy" id="1414648"/>
    <lineage>
        <taxon>Bacteria</taxon>
        <taxon>Bacillati</taxon>
        <taxon>Bacillota</taxon>
        <taxon>Bacilli</taxon>
        <taxon>Bacillales</taxon>
        <taxon>Bacillaceae</taxon>
        <taxon>Priestia</taxon>
    </lineage>
</organism>
<name>A0A0V8JLC1_9BACI</name>
<feature type="transmembrane region" description="Helical" evidence="1">
    <location>
        <begin position="49"/>
        <end position="68"/>
    </location>
</feature>
<dbReference type="Proteomes" id="UP000053681">
    <property type="component" value="Unassembled WGS sequence"/>
</dbReference>
<keyword evidence="1" id="KW-1133">Transmembrane helix</keyword>
<evidence type="ECO:0000313" key="2">
    <source>
        <dbReference type="EMBL" id="KSU87843.1"/>
    </source>
</evidence>
<dbReference type="Pfam" id="PF14110">
    <property type="entry name" value="DUF4282"/>
    <property type="match status" value="1"/>
</dbReference>
<dbReference type="RefSeq" id="WP_025907150.1">
    <property type="nucleotide sequence ID" value="NZ_KQ758650.1"/>
</dbReference>
<evidence type="ECO:0000313" key="3">
    <source>
        <dbReference type="Proteomes" id="UP000053681"/>
    </source>
</evidence>
<dbReference type="GeneID" id="93681836"/>
<gene>
    <name evidence="2" type="ORF">AS180_11055</name>
</gene>
<sequence length="91" mass="10088">MNSSFFNFDKMLTPSIIKIVFIIVSVLTILLGFGFIVSGINSMYGGGSLVFLGLALIVVGPLFTRIYCETLIVVFKMHEALHKMAEIKNQE</sequence>